<evidence type="ECO:0000313" key="9">
    <source>
        <dbReference type="Proteomes" id="UP000611629"/>
    </source>
</evidence>
<dbReference type="InterPro" id="IPR029063">
    <property type="entry name" value="SAM-dependent_MTases_sf"/>
</dbReference>
<dbReference type="GO" id="GO:0008176">
    <property type="term" value="F:tRNA (guanine(46)-N7)-methyltransferase activity"/>
    <property type="evidence" value="ECO:0007669"/>
    <property type="project" value="UniProtKB-UniRule"/>
</dbReference>
<comment type="similarity">
    <text evidence="7">Belongs to the class I-like SAM-binding methyltransferase superfamily. TrmB family.</text>
</comment>
<evidence type="ECO:0000256" key="3">
    <source>
        <dbReference type="ARBA" id="ARBA00022603"/>
    </source>
</evidence>
<dbReference type="RefSeq" id="WP_179239814.1">
    <property type="nucleotide sequence ID" value="NZ_JACBNQ010000042.1"/>
</dbReference>
<dbReference type="SUPFAM" id="SSF53335">
    <property type="entry name" value="S-adenosyl-L-methionine-dependent methyltransferases"/>
    <property type="match status" value="1"/>
</dbReference>
<reference evidence="8" key="1">
    <citation type="submission" date="2020-07" db="EMBL/GenBank/DDBJ databases">
        <title>Genomic analysis of a strain of Sedimentibacter Hydroxybenzoicus DSM7310.</title>
        <authorList>
            <person name="Ma S."/>
        </authorList>
    </citation>
    <scope>NUCLEOTIDE SEQUENCE</scope>
    <source>
        <strain evidence="8">DSM 7310</strain>
    </source>
</reference>
<accession>A0A974BNH8</accession>
<keyword evidence="4 7" id="KW-0808">Transferase</keyword>
<name>A0A974BNH8_SEDHY</name>
<dbReference type="Pfam" id="PF02390">
    <property type="entry name" value="Methyltransf_4"/>
    <property type="match status" value="1"/>
</dbReference>
<feature type="binding site" evidence="7">
    <location>
        <position position="95"/>
    </location>
    <ligand>
        <name>S-adenosyl-L-methionine</name>
        <dbReference type="ChEBI" id="CHEBI:59789"/>
    </ligand>
</feature>
<keyword evidence="3 7" id="KW-0489">Methyltransferase</keyword>
<feature type="binding site" evidence="7">
    <location>
        <position position="43"/>
    </location>
    <ligand>
        <name>S-adenosyl-L-methionine</name>
        <dbReference type="ChEBI" id="CHEBI:59789"/>
    </ligand>
</feature>
<dbReference type="EMBL" id="JACBNQ010000042">
    <property type="protein sequence ID" value="NYB76097.1"/>
    <property type="molecule type" value="Genomic_DNA"/>
</dbReference>
<sequence>MRLRYIPGQYQYLKQHEKTITEPEKRGYKLNDAFNNSHPIHVELGCGKGKFIRETAIKNPDINYFGFEKSVKVAYRCAKSMLEEDPDNYFIVYSNGDILKDVFEPDSIQRIYLNFSDPWPKPSHYKRRLTHKSFLEVYKIVLTNDGEIHMKTDNDDLFEYSVEQFMQEGWEFVILTRDLHNSPYVENNVMTEYEERFVREGKKINKLIVRRP</sequence>
<comment type="function">
    <text evidence="2 7">Catalyzes the formation of N(7)-methylguanine at position 46 (m7G46) in tRNA.</text>
</comment>
<evidence type="ECO:0000313" key="8">
    <source>
        <dbReference type="EMBL" id="NYB76097.1"/>
    </source>
</evidence>
<comment type="caution">
    <text evidence="7">Lacks conserved residue(s) required for the propagation of feature annotation.</text>
</comment>
<dbReference type="GO" id="GO:0043527">
    <property type="term" value="C:tRNA methyltransferase complex"/>
    <property type="evidence" value="ECO:0007669"/>
    <property type="project" value="TreeGrafter"/>
</dbReference>
<comment type="catalytic activity">
    <reaction evidence="1 7">
        <text>guanosine(46) in tRNA + S-adenosyl-L-methionine = N(7)-methylguanosine(46) in tRNA + S-adenosyl-L-homocysteine</text>
        <dbReference type="Rhea" id="RHEA:42708"/>
        <dbReference type="Rhea" id="RHEA-COMP:10188"/>
        <dbReference type="Rhea" id="RHEA-COMP:10189"/>
        <dbReference type="ChEBI" id="CHEBI:57856"/>
        <dbReference type="ChEBI" id="CHEBI:59789"/>
        <dbReference type="ChEBI" id="CHEBI:74269"/>
        <dbReference type="ChEBI" id="CHEBI:74480"/>
        <dbReference type="EC" id="2.1.1.33"/>
    </reaction>
</comment>
<evidence type="ECO:0000256" key="7">
    <source>
        <dbReference type="HAMAP-Rule" id="MF_01057"/>
    </source>
</evidence>
<dbReference type="EC" id="2.1.1.33" evidence="7"/>
<feature type="binding site" evidence="7">
    <location>
        <position position="68"/>
    </location>
    <ligand>
        <name>S-adenosyl-L-methionine</name>
        <dbReference type="ChEBI" id="CHEBI:59789"/>
    </ligand>
</feature>
<evidence type="ECO:0000256" key="5">
    <source>
        <dbReference type="ARBA" id="ARBA00022691"/>
    </source>
</evidence>
<evidence type="ECO:0000256" key="4">
    <source>
        <dbReference type="ARBA" id="ARBA00022679"/>
    </source>
</evidence>
<dbReference type="CDD" id="cd02440">
    <property type="entry name" value="AdoMet_MTases"/>
    <property type="match status" value="1"/>
</dbReference>
<comment type="caution">
    <text evidence="8">The sequence shown here is derived from an EMBL/GenBank/DDBJ whole genome shotgun (WGS) entry which is preliminary data.</text>
</comment>
<evidence type="ECO:0000256" key="1">
    <source>
        <dbReference type="ARBA" id="ARBA00000142"/>
    </source>
</evidence>
<dbReference type="AlphaFoldDB" id="A0A974BNH8"/>
<gene>
    <name evidence="7 8" type="primary">trmB</name>
    <name evidence="8" type="ORF">HZF24_18275</name>
</gene>
<keyword evidence="6 7" id="KW-0819">tRNA processing</keyword>
<protein>
    <recommendedName>
        <fullName evidence="7">tRNA (guanine-N(7)-)-methyltransferase</fullName>
        <ecNumber evidence="7">2.1.1.33</ecNumber>
    </recommendedName>
    <alternativeName>
        <fullName evidence="7">tRNA (guanine(46)-N(7))-methyltransferase</fullName>
    </alternativeName>
    <alternativeName>
        <fullName evidence="7">tRNA(m7G46)-methyltransferase</fullName>
    </alternativeName>
</protein>
<feature type="binding site" evidence="7">
    <location>
        <position position="121"/>
    </location>
    <ligand>
        <name>substrate</name>
    </ligand>
</feature>
<dbReference type="NCBIfam" id="NF001080">
    <property type="entry name" value="PRK00121.2-2"/>
    <property type="match status" value="1"/>
</dbReference>
<dbReference type="Proteomes" id="UP000611629">
    <property type="component" value="Unassembled WGS sequence"/>
</dbReference>
<dbReference type="PROSITE" id="PS51625">
    <property type="entry name" value="SAM_MT_TRMB"/>
    <property type="match status" value="1"/>
</dbReference>
<dbReference type="PANTHER" id="PTHR23417:SF14">
    <property type="entry name" value="PENTACOTRIPEPTIDE-REPEAT REGION OF PRORP DOMAIN-CONTAINING PROTEIN"/>
    <property type="match status" value="1"/>
</dbReference>
<dbReference type="InterPro" id="IPR003358">
    <property type="entry name" value="tRNA_(Gua-N-7)_MeTrfase_Trmb"/>
</dbReference>
<keyword evidence="9" id="KW-1185">Reference proteome</keyword>
<feature type="binding site" evidence="7">
    <location>
        <begin position="191"/>
        <end position="194"/>
    </location>
    <ligand>
        <name>substrate</name>
    </ligand>
</feature>
<feature type="binding site" evidence="7">
    <location>
        <position position="153"/>
    </location>
    <ligand>
        <name>substrate</name>
    </ligand>
</feature>
<organism evidence="8 9">
    <name type="scientific">Sedimentibacter hydroxybenzoicus DSM 7310</name>
    <dbReference type="NCBI Taxonomy" id="1123245"/>
    <lineage>
        <taxon>Bacteria</taxon>
        <taxon>Bacillati</taxon>
        <taxon>Bacillota</taxon>
        <taxon>Tissierellia</taxon>
        <taxon>Sedimentibacter</taxon>
    </lineage>
</organism>
<dbReference type="Gene3D" id="3.40.50.150">
    <property type="entry name" value="Vaccinia Virus protein VP39"/>
    <property type="match status" value="1"/>
</dbReference>
<dbReference type="PANTHER" id="PTHR23417">
    <property type="entry name" value="3-DEOXY-D-MANNO-OCTULOSONIC-ACID TRANSFERASE/TRNA GUANINE-N 7 - -METHYLTRANSFERASE"/>
    <property type="match status" value="1"/>
</dbReference>
<keyword evidence="5 7" id="KW-0949">S-adenosyl-L-methionine</keyword>
<proteinExistence type="inferred from homology"/>
<dbReference type="NCBIfam" id="TIGR00091">
    <property type="entry name" value="tRNA (guanosine(46)-N7)-methyltransferase TrmB"/>
    <property type="match status" value="1"/>
</dbReference>
<evidence type="ECO:0000256" key="6">
    <source>
        <dbReference type="ARBA" id="ARBA00022694"/>
    </source>
</evidence>
<feature type="binding site" evidence="7">
    <location>
        <position position="117"/>
    </location>
    <ligand>
        <name>S-adenosyl-L-methionine</name>
        <dbReference type="ChEBI" id="CHEBI:59789"/>
    </ligand>
</feature>
<evidence type="ECO:0000256" key="2">
    <source>
        <dbReference type="ARBA" id="ARBA00003015"/>
    </source>
</evidence>
<comment type="pathway">
    <text evidence="7">tRNA modification; N(7)-methylguanine-tRNA biosynthesis.</text>
</comment>
<dbReference type="HAMAP" id="MF_01057">
    <property type="entry name" value="tRNA_methyltr_TrmB"/>
    <property type="match status" value="1"/>
</dbReference>
<dbReference type="InterPro" id="IPR055361">
    <property type="entry name" value="tRNA_methyltr_TrmB_bact"/>
</dbReference>